<dbReference type="OrthoDB" id="9106718at2"/>
<name>A0A2N7VIY6_9BURK</name>
<dbReference type="EMBL" id="PNYA01000021">
    <property type="protein sequence ID" value="PMS17108.1"/>
    <property type="molecule type" value="Genomic_DNA"/>
</dbReference>
<accession>A0A2N7VIY6</accession>
<sequence>MLHAQELLSLSIIRALPTETRCAIADELKAHAELSTQPHASGSAQRDTLEAFHANVKRLSIVLASLC</sequence>
<gene>
    <name evidence="1" type="ORF">C0Z18_21640</name>
</gene>
<reference evidence="1 2" key="1">
    <citation type="submission" date="2018-01" db="EMBL/GenBank/DDBJ databases">
        <title>Whole genome analyses suggest that Burkholderia sensu lato contains two further novel genera in the rhizoxinica-symbiotica group Mycetohabitans gen. nov., and Trinickia gen. nov.: implications for the evolution of diazotrophy and nodulation in the Burkholderiaceae.</title>
        <authorList>
            <person name="Estrada-de los Santos P."/>
            <person name="Palmer M."/>
            <person name="Chavez-Ramirez B."/>
            <person name="Beukes C."/>
            <person name="Steenkamp E.T."/>
            <person name="Hirsch A.M."/>
            <person name="Manyaka P."/>
            <person name="Maluk M."/>
            <person name="Lafos M."/>
            <person name="Crook M."/>
            <person name="Gross E."/>
            <person name="Simon M.F."/>
            <person name="Bueno dos Reis Junior F."/>
            <person name="Poole P.S."/>
            <person name="Venter S.N."/>
            <person name="James E.K."/>
        </authorList>
    </citation>
    <scope>NUCLEOTIDE SEQUENCE [LARGE SCALE GENOMIC DNA]</scope>
    <source>
        <strain evidence="1 2">GIMN1.004</strain>
    </source>
</reference>
<evidence type="ECO:0000313" key="1">
    <source>
        <dbReference type="EMBL" id="PMS17108.1"/>
    </source>
</evidence>
<keyword evidence="2" id="KW-1185">Reference proteome</keyword>
<evidence type="ECO:0000313" key="2">
    <source>
        <dbReference type="Proteomes" id="UP000235616"/>
    </source>
</evidence>
<protein>
    <submittedName>
        <fullName evidence="1">Uncharacterized protein</fullName>
    </submittedName>
</protein>
<proteinExistence type="predicted"/>
<dbReference type="Proteomes" id="UP000235616">
    <property type="component" value="Unassembled WGS sequence"/>
</dbReference>
<organism evidence="1 2">
    <name type="scientific">Trinickia dabaoshanensis</name>
    <dbReference type="NCBI Taxonomy" id="564714"/>
    <lineage>
        <taxon>Bacteria</taxon>
        <taxon>Pseudomonadati</taxon>
        <taxon>Pseudomonadota</taxon>
        <taxon>Betaproteobacteria</taxon>
        <taxon>Burkholderiales</taxon>
        <taxon>Burkholderiaceae</taxon>
        <taxon>Trinickia</taxon>
    </lineage>
</organism>
<comment type="caution">
    <text evidence="1">The sequence shown here is derived from an EMBL/GenBank/DDBJ whole genome shotgun (WGS) entry which is preliminary data.</text>
</comment>
<dbReference type="AlphaFoldDB" id="A0A2N7VIY6"/>